<dbReference type="EMBL" id="JAULSW010000004">
    <property type="protein sequence ID" value="KAK3386143.1"/>
    <property type="molecule type" value="Genomic_DNA"/>
</dbReference>
<evidence type="ECO:0000313" key="3">
    <source>
        <dbReference type="Proteomes" id="UP001285441"/>
    </source>
</evidence>
<dbReference type="AlphaFoldDB" id="A0AAE0NR20"/>
<dbReference type="InterPro" id="IPR010730">
    <property type="entry name" value="HET"/>
</dbReference>
<dbReference type="PANTHER" id="PTHR33112">
    <property type="entry name" value="DOMAIN PROTEIN, PUTATIVE-RELATED"/>
    <property type="match status" value="1"/>
</dbReference>
<feature type="non-terminal residue" evidence="2">
    <location>
        <position position="305"/>
    </location>
</feature>
<evidence type="ECO:0000313" key="2">
    <source>
        <dbReference type="EMBL" id="KAK3386143.1"/>
    </source>
</evidence>
<organism evidence="2 3">
    <name type="scientific">Podospora didyma</name>
    <dbReference type="NCBI Taxonomy" id="330526"/>
    <lineage>
        <taxon>Eukaryota</taxon>
        <taxon>Fungi</taxon>
        <taxon>Dikarya</taxon>
        <taxon>Ascomycota</taxon>
        <taxon>Pezizomycotina</taxon>
        <taxon>Sordariomycetes</taxon>
        <taxon>Sordariomycetidae</taxon>
        <taxon>Sordariales</taxon>
        <taxon>Podosporaceae</taxon>
        <taxon>Podospora</taxon>
    </lineage>
</organism>
<feature type="domain" description="Heterokaryon incompatibility" evidence="1">
    <location>
        <begin position="4"/>
        <end position="149"/>
    </location>
</feature>
<evidence type="ECO:0000259" key="1">
    <source>
        <dbReference type="Pfam" id="PF06985"/>
    </source>
</evidence>
<sequence>MVKYTALSHRWGPNGVQFIVTTRNMNELERKIPMADLSPTFRDGITITRQLKIRYLWIDALCIIQDDDEDWRRESAKMASVFHQAYLTLAAASPNSESKGFGLAHVECAMQFQSGAKILLKPADSTAQSHYWQVLKGSPMHDRGWIFQEMVLSSRIVHFLDGQLFWQCHSLLESEDRTVRTTENKFWNRNYSARNDFELKSSGITDGPLLSFSDFLESGASSDGFSWWFWVLEHSRRAFTYDKDSIPSLAGAAEFYRTLSGDEPVLGLWRRDIAFHLGWVVSSKDGLGVEQPRDPRQPTWSWTCI</sequence>
<keyword evidence="3" id="KW-1185">Reference proteome</keyword>
<dbReference type="Pfam" id="PF06985">
    <property type="entry name" value="HET"/>
    <property type="match status" value="1"/>
</dbReference>
<dbReference type="Proteomes" id="UP001285441">
    <property type="component" value="Unassembled WGS sequence"/>
</dbReference>
<accession>A0AAE0NR20</accession>
<proteinExistence type="predicted"/>
<dbReference type="PANTHER" id="PTHR33112:SF16">
    <property type="entry name" value="HETEROKARYON INCOMPATIBILITY DOMAIN-CONTAINING PROTEIN"/>
    <property type="match status" value="1"/>
</dbReference>
<name>A0AAE0NR20_9PEZI</name>
<protein>
    <submittedName>
        <fullName evidence="2">Heterokaryon incompatibility protein-domain-containing protein</fullName>
    </submittedName>
</protein>
<reference evidence="2" key="1">
    <citation type="journal article" date="2023" name="Mol. Phylogenet. Evol.">
        <title>Genome-scale phylogeny and comparative genomics of the fungal order Sordariales.</title>
        <authorList>
            <person name="Hensen N."/>
            <person name="Bonometti L."/>
            <person name="Westerberg I."/>
            <person name="Brannstrom I.O."/>
            <person name="Guillou S."/>
            <person name="Cros-Aarteil S."/>
            <person name="Calhoun S."/>
            <person name="Haridas S."/>
            <person name="Kuo A."/>
            <person name="Mondo S."/>
            <person name="Pangilinan J."/>
            <person name="Riley R."/>
            <person name="LaButti K."/>
            <person name="Andreopoulos B."/>
            <person name="Lipzen A."/>
            <person name="Chen C."/>
            <person name="Yan M."/>
            <person name="Daum C."/>
            <person name="Ng V."/>
            <person name="Clum A."/>
            <person name="Steindorff A."/>
            <person name="Ohm R.A."/>
            <person name="Martin F."/>
            <person name="Silar P."/>
            <person name="Natvig D.O."/>
            <person name="Lalanne C."/>
            <person name="Gautier V."/>
            <person name="Ament-Velasquez S.L."/>
            <person name="Kruys A."/>
            <person name="Hutchinson M.I."/>
            <person name="Powell A.J."/>
            <person name="Barry K."/>
            <person name="Miller A.N."/>
            <person name="Grigoriev I.V."/>
            <person name="Debuchy R."/>
            <person name="Gladieux P."/>
            <person name="Hiltunen Thoren M."/>
            <person name="Johannesson H."/>
        </authorList>
    </citation>
    <scope>NUCLEOTIDE SEQUENCE</scope>
    <source>
        <strain evidence="2">CBS 232.78</strain>
    </source>
</reference>
<comment type="caution">
    <text evidence="2">The sequence shown here is derived from an EMBL/GenBank/DDBJ whole genome shotgun (WGS) entry which is preliminary data.</text>
</comment>
<gene>
    <name evidence="2" type="ORF">B0H63DRAFT_395376</name>
</gene>
<reference evidence="2" key="2">
    <citation type="submission" date="2023-06" db="EMBL/GenBank/DDBJ databases">
        <authorList>
            <consortium name="Lawrence Berkeley National Laboratory"/>
            <person name="Haridas S."/>
            <person name="Hensen N."/>
            <person name="Bonometti L."/>
            <person name="Westerberg I."/>
            <person name="Brannstrom I.O."/>
            <person name="Guillou S."/>
            <person name="Cros-Aarteil S."/>
            <person name="Calhoun S."/>
            <person name="Kuo A."/>
            <person name="Mondo S."/>
            <person name="Pangilinan J."/>
            <person name="Riley R."/>
            <person name="LaButti K."/>
            <person name="Andreopoulos B."/>
            <person name="Lipzen A."/>
            <person name="Chen C."/>
            <person name="Yanf M."/>
            <person name="Daum C."/>
            <person name="Ng V."/>
            <person name="Clum A."/>
            <person name="Steindorff A."/>
            <person name="Ohm R."/>
            <person name="Martin F."/>
            <person name="Silar P."/>
            <person name="Natvig D."/>
            <person name="Lalanne C."/>
            <person name="Gautier V."/>
            <person name="Ament-velasquez S.L."/>
            <person name="Kruys A."/>
            <person name="Hutchinson M.I."/>
            <person name="Powell A.J."/>
            <person name="Barry K."/>
            <person name="Miller A.N."/>
            <person name="Grigoriev I.V."/>
            <person name="Debuchy R."/>
            <person name="Gladieux P."/>
            <person name="Thoren M.H."/>
            <person name="Johannesson H."/>
        </authorList>
    </citation>
    <scope>NUCLEOTIDE SEQUENCE</scope>
    <source>
        <strain evidence="2">CBS 232.78</strain>
    </source>
</reference>